<reference evidence="2 3" key="1">
    <citation type="journal article" date="2004" name="Science">
        <title>A predator unmasked: life cycle of Bdellovibrio bacteriovorus from a genomic perspective.</title>
        <authorList>
            <person name="Rendulic S."/>
            <person name="Jagtap P."/>
            <person name="Rosinus A."/>
            <person name="Eppinger M."/>
            <person name="Baar C."/>
            <person name="Lanz C."/>
            <person name="Keller H."/>
            <person name="Lambert C."/>
            <person name="Evans K.J."/>
            <person name="Goesmann A."/>
            <person name="Meyer F."/>
            <person name="Sockett R.E."/>
            <person name="Schuster S.C."/>
        </authorList>
    </citation>
    <scope>NUCLEOTIDE SEQUENCE [LARGE SCALE GENOMIC DNA]</scope>
    <source>
        <strain evidence="3">ATCC 15356 / DSM 50701 / NCIMB 9529 / HD100</strain>
    </source>
</reference>
<sequence length="199" mass="22967">MLLGPSPALQLWLSIKELHMAKHFSFGGDLKHDFNGTSYGGELSKGKRRSQRPLSNFEPIHLVLKSNKAFGRRSLLHPANRKMLLKYTRRFVFRFKVRLYSFANVGNHIHILIHVPDRKAYVSFISALTGTISKMIFKSAGMWDLRPFTRVTSMGRGFGIVRKYIERNVEQGLMVVESIMKKDPLWRRAGFDSVIWSWG</sequence>
<gene>
    <name evidence="2" type="ordered locus">Bd1013</name>
</gene>
<proteinExistence type="predicted"/>
<evidence type="ECO:0000313" key="2">
    <source>
        <dbReference type="EMBL" id="CAE78946.1"/>
    </source>
</evidence>
<dbReference type="SMART" id="SM01321">
    <property type="entry name" value="Y1_Tnp"/>
    <property type="match status" value="1"/>
</dbReference>
<dbReference type="KEGG" id="bba:Bd1013"/>
<dbReference type="GO" id="GO:0006313">
    <property type="term" value="P:DNA transposition"/>
    <property type="evidence" value="ECO:0007669"/>
    <property type="project" value="InterPro"/>
</dbReference>
<dbReference type="EMBL" id="BX842648">
    <property type="protein sequence ID" value="CAE78946.1"/>
    <property type="molecule type" value="Genomic_DNA"/>
</dbReference>
<feature type="domain" description="Transposase IS200-like" evidence="1">
    <location>
        <begin position="55"/>
        <end position="168"/>
    </location>
</feature>
<dbReference type="InterPro" id="IPR036515">
    <property type="entry name" value="Transposase_17_sf"/>
</dbReference>
<dbReference type="GO" id="GO:0004803">
    <property type="term" value="F:transposase activity"/>
    <property type="evidence" value="ECO:0007669"/>
    <property type="project" value="InterPro"/>
</dbReference>
<dbReference type="GO" id="GO:0003677">
    <property type="term" value="F:DNA binding"/>
    <property type="evidence" value="ECO:0007669"/>
    <property type="project" value="InterPro"/>
</dbReference>
<dbReference type="HOGENOM" id="CLU_1493417_0_0_7"/>
<name>Q6MP52_BDEBA</name>
<evidence type="ECO:0000259" key="1">
    <source>
        <dbReference type="SMART" id="SM01321"/>
    </source>
</evidence>
<organism evidence="2 3">
    <name type="scientific">Bdellovibrio bacteriovorus (strain ATCC 15356 / DSM 50701 / NCIMB 9529 / HD100)</name>
    <dbReference type="NCBI Taxonomy" id="264462"/>
    <lineage>
        <taxon>Bacteria</taxon>
        <taxon>Pseudomonadati</taxon>
        <taxon>Bdellovibrionota</taxon>
        <taxon>Bdellovibrionia</taxon>
        <taxon>Bdellovibrionales</taxon>
        <taxon>Pseudobdellovibrionaceae</taxon>
        <taxon>Bdellovibrio</taxon>
    </lineage>
</organism>
<protein>
    <recommendedName>
        <fullName evidence="1">Transposase IS200-like domain-containing protein</fullName>
    </recommendedName>
</protein>
<dbReference type="SUPFAM" id="SSF143422">
    <property type="entry name" value="Transposase IS200-like"/>
    <property type="match status" value="1"/>
</dbReference>
<accession>Q6MP52</accession>
<dbReference type="Pfam" id="PF01797">
    <property type="entry name" value="Y1_Tnp"/>
    <property type="match status" value="1"/>
</dbReference>
<dbReference type="Proteomes" id="UP000008080">
    <property type="component" value="Chromosome"/>
</dbReference>
<evidence type="ECO:0000313" key="3">
    <source>
        <dbReference type="Proteomes" id="UP000008080"/>
    </source>
</evidence>
<dbReference type="Gene3D" id="3.30.70.1290">
    <property type="entry name" value="Transposase IS200-like"/>
    <property type="match status" value="1"/>
</dbReference>
<dbReference type="STRING" id="264462.Bd1013"/>
<keyword evidence="3" id="KW-1185">Reference proteome</keyword>
<dbReference type="InterPro" id="IPR002686">
    <property type="entry name" value="Transposase_17"/>
</dbReference>
<dbReference type="AlphaFoldDB" id="Q6MP52"/>